<dbReference type="PANTHER" id="PTHR33112:SF1">
    <property type="entry name" value="HETEROKARYON INCOMPATIBILITY DOMAIN-CONTAINING PROTEIN"/>
    <property type="match status" value="1"/>
</dbReference>
<feature type="domain" description="Heterokaryon incompatibility" evidence="2">
    <location>
        <begin position="33"/>
        <end position="132"/>
    </location>
</feature>
<dbReference type="AlphaFoldDB" id="A0A6A7A3C0"/>
<dbReference type="Proteomes" id="UP000799424">
    <property type="component" value="Unassembled WGS sequence"/>
</dbReference>
<keyword evidence="4" id="KW-1185">Reference proteome</keyword>
<sequence>MARTEGRLSGLPSFKLIDCERKVVVPAPAYCDYAALSYVWGPETLPPSPDQPSGHIQQPPNSTNSSVATPIHSLPKTVSDAMEVVLRLGMRYLWVDKICINQSDPREMHAQLSAMDSIYEPAHITIIAAPGSSVLFFLV</sequence>
<dbReference type="OrthoDB" id="5428863at2759"/>
<evidence type="ECO:0000256" key="1">
    <source>
        <dbReference type="SAM" id="MobiDB-lite"/>
    </source>
</evidence>
<dbReference type="EMBL" id="MU006224">
    <property type="protein sequence ID" value="KAF2827249.1"/>
    <property type="molecule type" value="Genomic_DNA"/>
</dbReference>
<name>A0A6A7A3C0_9PLEO</name>
<evidence type="ECO:0000313" key="4">
    <source>
        <dbReference type="Proteomes" id="UP000799424"/>
    </source>
</evidence>
<evidence type="ECO:0000259" key="2">
    <source>
        <dbReference type="Pfam" id="PF06985"/>
    </source>
</evidence>
<dbReference type="Pfam" id="PF06985">
    <property type="entry name" value="HET"/>
    <property type="match status" value="1"/>
</dbReference>
<reference evidence="3" key="1">
    <citation type="journal article" date="2020" name="Stud. Mycol.">
        <title>101 Dothideomycetes genomes: a test case for predicting lifestyles and emergence of pathogens.</title>
        <authorList>
            <person name="Haridas S."/>
            <person name="Albert R."/>
            <person name="Binder M."/>
            <person name="Bloem J."/>
            <person name="Labutti K."/>
            <person name="Salamov A."/>
            <person name="Andreopoulos B."/>
            <person name="Baker S."/>
            <person name="Barry K."/>
            <person name="Bills G."/>
            <person name="Bluhm B."/>
            <person name="Cannon C."/>
            <person name="Castanera R."/>
            <person name="Culley D."/>
            <person name="Daum C."/>
            <person name="Ezra D."/>
            <person name="Gonzalez J."/>
            <person name="Henrissat B."/>
            <person name="Kuo A."/>
            <person name="Liang C."/>
            <person name="Lipzen A."/>
            <person name="Lutzoni F."/>
            <person name="Magnuson J."/>
            <person name="Mondo S."/>
            <person name="Nolan M."/>
            <person name="Ohm R."/>
            <person name="Pangilinan J."/>
            <person name="Park H.-J."/>
            <person name="Ramirez L."/>
            <person name="Alfaro M."/>
            <person name="Sun H."/>
            <person name="Tritt A."/>
            <person name="Yoshinaga Y."/>
            <person name="Zwiers L.-H."/>
            <person name="Turgeon B."/>
            <person name="Goodwin S."/>
            <person name="Spatafora J."/>
            <person name="Crous P."/>
            <person name="Grigoriev I."/>
        </authorList>
    </citation>
    <scope>NUCLEOTIDE SEQUENCE</scope>
    <source>
        <strain evidence="3">CBS 113818</strain>
    </source>
</reference>
<organism evidence="3 4">
    <name type="scientific">Ophiobolus disseminans</name>
    <dbReference type="NCBI Taxonomy" id="1469910"/>
    <lineage>
        <taxon>Eukaryota</taxon>
        <taxon>Fungi</taxon>
        <taxon>Dikarya</taxon>
        <taxon>Ascomycota</taxon>
        <taxon>Pezizomycotina</taxon>
        <taxon>Dothideomycetes</taxon>
        <taxon>Pleosporomycetidae</taxon>
        <taxon>Pleosporales</taxon>
        <taxon>Pleosporineae</taxon>
        <taxon>Phaeosphaeriaceae</taxon>
        <taxon>Ophiobolus</taxon>
    </lineage>
</organism>
<feature type="region of interest" description="Disordered" evidence="1">
    <location>
        <begin position="46"/>
        <end position="70"/>
    </location>
</feature>
<protein>
    <recommendedName>
        <fullName evidence="2">Heterokaryon incompatibility domain-containing protein</fullName>
    </recommendedName>
</protein>
<accession>A0A6A7A3C0</accession>
<evidence type="ECO:0000313" key="3">
    <source>
        <dbReference type="EMBL" id="KAF2827249.1"/>
    </source>
</evidence>
<feature type="compositionally biased region" description="Polar residues" evidence="1">
    <location>
        <begin position="54"/>
        <end position="68"/>
    </location>
</feature>
<dbReference type="InterPro" id="IPR010730">
    <property type="entry name" value="HET"/>
</dbReference>
<gene>
    <name evidence="3" type="ORF">CC86DRAFT_454957</name>
</gene>
<dbReference type="PANTHER" id="PTHR33112">
    <property type="entry name" value="DOMAIN PROTEIN, PUTATIVE-RELATED"/>
    <property type="match status" value="1"/>
</dbReference>
<proteinExistence type="predicted"/>